<dbReference type="PANTHER" id="PTHR47894">
    <property type="entry name" value="HTH-TYPE TRANSCRIPTIONAL REGULATOR GADX"/>
    <property type="match status" value="1"/>
</dbReference>
<protein>
    <recommendedName>
        <fullName evidence="4">HTH araC/xylS-type domain-containing protein</fullName>
    </recommendedName>
</protein>
<reference evidence="5 6" key="1">
    <citation type="submission" date="2012-04" db="EMBL/GenBank/DDBJ databases">
        <title>The Genome Sequence of Afipia clevelandensis ATCC 49720.</title>
        <authorList>
            <consortium name="The Broad Institute Genome Sequencing Platform"/>
            <person name="Earl A."/>
            <person name="Ward D."/>
            <person name="Feldgarden M."/>
            <person name="Gevers D."/>
            <person name="Huys G."/>
            <person name="Walker B."/>
            <person name="Young S.K."/>
            <person name="Zeng Q."/>
            <person name="Gargeya S."/>
            <person name="Fitzgerald M."/>
            <person name="Haas B."/>
            <person name="Abouelleil A."/>
            <person name="Alvarado L."/>
            <person name="Arachchi H.M."/>
            <person name="Berlin A."/>
            <person name="Chapman S.B."/>
            <person name="Goldberg J."/>
            <person name="Griggs A."/>
            <person name="Gujja S."/>
            <person name="Hansen M."/>
            <person name="Howarth C."/>
            <person name="Imamovic A."/>
            <person name="Larimer J."/>
            <person name="McCowen C."/>
            <person name="Montmayeur A."/>
            <person name="Murphy C."/>
            <person name="Neiman D."/>
            <person name="Pearson M."/>
            <person name="Priest M."/>
            <person name="Roberts A."/>
            <person name="Saif S."/>
            <person name="Shea T."/>
            <person name="Sisk P."/>
            <person name="Sykes S."/>
            <person name="Wortman J."/>
            <person name="Nusbaum C."/>
            <person name="Birren B."/>
        </authorList>
    </citation>
    <scope>NUCLEOTIDE SEQUENCE [LARGE SCALE GENOMIC DNA]</scope>
    <source>
        <strain evidence="5 6">ATCC 49720</strain>
    </source>
</reference>
<dbReference type="SMART" id="SM00342">
    <property type="entry name" value="HTH_ARAC"/>
    <property type="match status" value="1"/>
</dbReference>
<dbReference type="PATRIC" id="fig|883079.3.peg.4262"/>
<dbReference type="PROSITE" id="PS01124">
    <property type="entry name" value="HTH_ARAC_FAMILY_2"/>
    <property type="match status" value="1"/>
</dbReference>
<dbReference type="InterPro" id="IPR032687">
    <property type="entry name" value="AraC-type_N"/>
</dbReference>
<gene>
    <name evidence="5" type="ORF">HMPREF9696_04176</name>
</gene>
<dbReference type="SUPFAM" id="SSF46689">
    <property type="entry name" value="Homeodomain-like"/>
    <property type="match status" value="1"/>
</dbReference>
<evidence type="ECO:0000256" key="1">
    <source>
        <dbReference type="ARBA" id="ARBA00023015"/>
    </source>
</evidence>
<evidence type="ECO:0000313" key="6">
    <source>
        <dbReference type="Proteomes" id="UP000001095"/>
    </source>
</evidence>
<dbReference type="InterPro" id="IPR018060">
    <property type="entry name" value="HTH_AraC"/>
</dbReference>
<comment type="caution">
    <text evidence="5">The sequence shown here is derived from an EMBL/GenBank/DDBJ whole genome shotgun (WGS) entry which is preliminary data.</text>
</comment>
<proteinExistence type="predicted"/>
<keyword evidence="3" id="KW-0804">Transcription</keyword>
<feature type="domain" description="HTH araC/xylS-type" evidence="4">
    <location>
        <begin position="259"/>
        <end position="356"/>
    </location>
</feature>
<keyword evidence="6" id="KW-1185">Reference proteome</keyword>
<dbReference type="InterPro" id="IPR009057">
    <property type="entry name" value="Homeodomain-like_sf"/>
</dbReference>
<dbReference type="Pfam" id="PF12833">
    <property type="entry name" value="HTH_18"/>
    <property type="match status" value="1"/>
</dbReference>
<organism evidence="5 6">
    <name type="scientific">Afipia clevelandensis ATCC 49720</name>
    <dbReference type="NCBI Taxonomy" id="883079"/>
    <lineage>
        <taxon>Bacteria</taxon>
        <taxon>Pseudomonadati</taxon>
        <taxon>Pseudomonadota</taxon>
        <taxon>Alphaproteobacteria</taxon>
        <taxon>Hyphomicrobiales</taxon>
        <taxon>Nitrobacteraceae</taxon>
        <taxon>Afipia</taxon>
    </lineage>
</organism>
<evidence type="ECO:0000256" key="2">
    <source>
        <dbReference type="ARBA" id="ARBA00023125"/>
    </source>
</evidence>
<name>K8NWZ2_9BRAD</name>
<keyword evidence="2" id="KW-0238">DNA-binding</keyword>
<dbReference type="PANTHER" id="PTHR47894:SF1">
    <property type="entry name" value="HTH-TYPE TRANSCRIPTIONAL REGULATOR VQSM"/>
    <property type="match status" value="1"/>
</dbReference>
<sequence length="359" mass="40032">MVRVSKHVSDGAATELVRRCPPDFDMRIYSPHSIAALVAELATQGTPADAVLGGTDIAASQLDAHTTKISYRQLDLVIRNVLGLSSDPAVALRAGKRMHITAYGMYGYALLSSATQEEAREFGARYIRVVGPFCDFSVSQDKSTVALTFEPLHWPNPTEDLHRFAVEFALSAHLTSTGDRMGPAFKFSRVLLDYAPPPHAGMYDDLFQCPVLFAQRSCGYEYERNDGPARLADARTHAMAREMCEQLLVDVNRSGGIAADIRRILIEHPGKYPSIETISEKLGMYPRSLRRKLEAEGNSYRDLLAEVRMRLAIEYLRKTHMTNDEIATRLGYSDAANFRHAFVRWTGKSPSDFRIAART</sequence>
<evidence type="ECO:0000313" key="5">
    <source>
        <dbReference type="EMBL" id="EKS31955.1"/>
    </source>
</evidence>
<dbReference type="EMBL" id="AGWY01000018">
    <property type="protein sequence ID" value="EKS31955.1"/>
    <property type="molecule type" value="Genomic_DNA"/>
</dbReference>
<dbReference type="GO" id="GO:0000976">
    <property type="term" value="F:transcription cis-regulatory region binding"/>
    <property type="evidence" value="ECO:0007669"/>
    <property type="project" value="TreeGrafter"/>
</dbReference>
<dbReference type="Gene3D" id="1.10.10.60">
    <property type="entry name" value="Homeodomain-like"/>
    <property type="match status" value="1"/>
</dbReference>
<dbReference type="GO" id="GO:0005829">
    <property type="term" value="C:cytosol"/>
    <property type="evidence" value="ECO:0007669"/>
    <property type="project" value="TreeGrafter"/>
</dbReference>
<dbReference type="Proteomes" id="UP000001095">
    <property type="component" value="Unassembled WGS sequence"/>
</dbReference>
<dbReference type="Pfam" id="PF12625">
    <property type="entry name" value="Arabinose_bd"/>
    <property type="match status" value="1"/>
</dbReference>
<accession>K8NWZ2</accession>
<keyword evidence="1" id="KW-0805">Transcription regulation</keyword>
<dbReference type="AlphaFoldDB" id="K8NWZ2"/>
<evidence type="ECO:0000259" key="4">
    <source>
        <dbReference type="PROSITE" id="PS01124"/>
    </source>
</evidence>
<evidence type="ECO:0000256" key="3">
    <source>
        <dbReference type="ARBA" id="ARBA00023163"/>
    </source>
</evidence>
<dbReference type="GO" id="GO:0003700">
    <property type="term" value="F:DNA-binding transcription factor activity"/>
    <property type="evidence" value="ECO:0007669"/>
    <property type="project" value="InterPro"/>
</dbReference>
<dbReference type="HOGENOM" id="CLU_047522_3_1_5"/>